<evidence type="ECO:0000313" key="2">
    <source>
        <dbReference type="EMBL" id="KAK1739713.1"/>
    </source>
</evidence>
<dbReference type="Proteomes" id="UP001224775">
    <property type="component" value="Unassembled WGS sequence"/>
</dbReference>
<organism evidence="2 3">
    <name type="scientific">Skeletonema marinoi</name>
    <dbReference type="NCBI Taxonomy" id="267567"/>
    <lineage>
        <taxon>Eukaryota</taxon>
        <taxon>Sar</taxon>
        <taxon>Stramenopiles</taxon>
        <taxon>Ochrophyta</taxon>
        <taxon>Bacillariophyta</taxon>
        <taxon>Coscinodiscophyceae</taxon>
        <taxon>Thalassiosirophycidae</taxon>
        <taxon>Thalassiosirales</taxon>
        <taxon>Skeletonemataceae</taxon>
        <taxon>Skeletonema</taxon>
        <taxon>Skeletonema marinoi-dohrnii complex</taxon>
    </lineage>
</organism>
<accession>A0AAD8Y5S3</accession>
<comment type="caution">
    <text evidence="2">The sequence shown here is derived from an EMBL/GenBank/DDBJ whole genome shotgun (WGS) entry which is preliminary data.</text>
</comment>
<feature type="region of interest" description="Disordered" evidence="1">
    <location>
        <begin position="1"/>
        <end position="21"/>
    </location>
</feature>
<feature type="compositionally biased region" description="Polar residues" evidence="1">
    <location>
        <begin position="9"/>
        <end position="18"/>
    </location>
</feature>
<sequence length="69" mass="7335">MRPPISFAPASSDTTTYSKKNHCPNVLKPGLIPVSVSGLNSPIGLAIEFDNCNEEKDDDAVFDGGVMLI</sequence>
<dbReference type="EMBL" id="JATAAI010000017">
    <property type="protein sequence ID" value="KAK1739713.1"/>
    <property type="molecule type" value="Genomic_DNA"/>
</dbReference>
<name>A0AAD8Y5S3_9STRA</name>
<evidence type="ECO:0000256" key="1">
    <source>
        <dbReference type="SAM" id="MobiDB-lite"/>
    </source>
</evidence>
<keyword evidence="3" id="KW-1185">Reference proteome</keyword>
<gene>
    <name evidence="2" type="ORF">QTG54_009472</name>
</gene>
<proteinExistence type="predicted"/>
<protein>
    <submittedName>
        <fullName evidence="2">Uncharacterized protein</fullName>
    </submittedName>
</protein>
<dbReference type="AlphaFoldDB" id="A0AAD8Y5S3"/>
<evidence type="ECO:0000313" key="3">
    <source>
        <dbReference type="Proteomes" id="UP001224775"/>
    </source>
</evidence>
<reference evidence="2" key="1">
    <citation type="submission" date="2023-06" db="EMBL/GenBank/DDBJ databases">
        <title>Survivors Of The Sea: Transcriptome response of Skeletonema marinoi to long-term dormancy.</title>
        <authorList>
            <person name="Pinder M.I.M."/>
            <person name="Kourtchenko O."/>
            <person name="Robertson E.K."/>
            <person name="Larsson T."/>
            <person name="Maumus F."/>
            <person name="Osuna-Cruz C.M."/>
            <person name="Vancaester E."/>
            <person name="Stenow R."/>
            <person name="Vandepoele K."/>
            <person name="Ploug H."/>
            <person name="Bruchert V."/>
            <person name="Godhe A."/>
            <person name="Topel M."/>
        </authorList>
    </citation>
    <scope>NUCLEOTIDE SEQUENCE</scope>
    <source>
        <strain evidence="2">R05AC</strain>
    </source>
</reference>